<organism evidence="10 11">
    <name type="scientific">Neoaquamicrobium sediminum</name>
    <dbReference type="NCBI Taxonomy" id="1849104"/>
    <lineage>
        <taxon>Bacteria</taxon>
        <taxon>Pseudomonadati</taxon>
        <taxon>Pseudomonadota</taxon>
        <taxon>Alphaproteobacteria</taxon>
        <taxon>Hyphomicrobiales</taxon>
        <taxon>Phyllobacteriaceae</taxon>
        <taxon>Neoaquamicrobium</taxon>
    </lineage>
</organism>
<dbReference type="GO" id="GO:0004425">
    <property type="term" value="F:indole-3-glycerol-phosphate synthase activity"/>
    <property type="evidence" value="ECO:0007669"/>
    <property type="project" value="UniProtKB-EC"/>
</dbReference>
<comment type="pathway">
    <text evidence="2 8">Amino-acid biosynthesis; L-tryptophan biosynthesis; L-tryptophan from chorismate: step 4/5.</text>
</comment>
<dbReference type="SUPFAM" id="SSF51366">
    <property type="entry name" value="Ribulose-phoshate binding barrel"/>
    <property type="match status" value="1"/>
</dbReference>
<keyword evidence="4 8" id="KW-0210">Decarboxylase</keyword>
<dbReference type="EMBL" id="JAZHFV010000003">
    <property type="protein sequence ID" value="MEX4008002.1"/>
    <property type="molecule type" value="Genomic_DNA"/>
</dbReference>
<dbReference type="InterPro" id="IPR013798">
    <property type="entry name" value="Indole-3-glycerol_P_synth_dom"/>
</dbReference>
<evidence type="ECO:0000313" key="11">
    <source>
        <dbReference type="Proteomes" id="UP001559025"/>
    </source>
</evidence>
<evidence type="ECO:0000259" key="9">
    <source>
        <dbReference type="Pfam" id="PF00218"/>
    </source>
</evidence>
<proteinExistence type="inferred from homology"/>
<dbReference type="InterPro" id="IPR045186">
    <property type="entry name" value="Indole-3-glycerol_P_synth"/>
</dbReference>
<evidence type="ECO:0000256" key="1">
    <source>
        <dbReference type="ARBA" id="ARBA00001633"/>
    </source>
</evidence>
<comment type="similarity">
    <text evidence="8">Belongs to the TrpC family.</text>
</comment>
<dbReference type="HAMAP" id="MF_00134_B">
    <property type="entry name" value="IGPS_B"/>
    <property type="match status" value="1"/>
</dbReference>
<dbReference type="Proteomes" id="UP001559025">
    <property type="component" value="Unassembled WGS sequence"/>
</dbReference>
<protein>
    <recommendedName>
        <fullName evidence="8">Indole-3-glycerol phosphate synthase</fullName>
        <shortName evidence="8">IGPS</shortName>
        <ecNumber evidence="8">4.1.1.48</ecNumber>
    </recommendedName>
</protein>
<evidence type="ECO:0000256" key="7">
    <source>
        <dbReference type="ARBA" id="ARBA00023239"/>
    </source>
</evidence>
<dbReference type="RefSeq" id="WP_368803066.1">
    <property type="nucleotide sequence ID" value="NZ_JAZHFV010000003.1"/>
</dbReference>
<keyword evidence="6 8" id="KW-0057">Aromatic amino acid biosynthesis</keyword>
<keyword evidence="7 8" id="KW-0456">Lyase</keyword>
<evidence type="ECO:0000256" key="2">
    <source>
        <dbReference type="ARBA" id="ARBA00004696"/>
    </source>
</evidence>
<dbReference type="PANTHER" id="PTHR22854:SF2">
    <property type="entry name" value="INDOLE-3-GLYCEROL-PHOSPHATE SYNTHASE"/>
    <property type="match status" value="1"/>
</dbReference>
<dbReference type="PROSITE" id="PS00614">
    <property type="entry name" value="IGPS"/>
    <property type="match status" value="1"/>
</dbReference>
<reference evidence="10 11" key="1">
    <citation type="submission" date="2024-01" db="EMBL/GenBank/DDBJ databases">
        <title>New evidence supports the origin of RcGTA from prophage.</title>
        <authorList>
            <person name="Xu Y."/>
            <person name="Liu B."/>
            <person name="Chen F."/>
        </authorList>
    </citation>
    <scope>NUCLEOTIDE SEQUENCE [LARGE SCALE GENOMIC DNA]</scope>
    <source>
        <strain evidence="10 11">CBW1107-2</strain>
    </source>
</reference>
<comment type="catalytic activity">
    <reaction evidence="1 8">
        <text>1-(2-carboxyphenylamino)-1-deoxy-D-ribulose 5-phosphate + H(+) = (1S,2R)-1-C-(indol-3-yl)glycerol 3-phosphate + CO2 + H2O</text>
        <dbReference type="Rhea" id="RHEA:23476"/>
        <dbReference type="ChEBI" id="CHEBI:15377"/>
        <dbReference type="ChEBI" id="CHEBI:15378"/>
        <dbReference type="ChEBI" id="CHEBI:16526"/>
        <dbReference type="ChEBI" id="CHEBI:58613"/>
        <dbReference type="ChEBI" id="CHEBI:58866"/>
        <dbReference type="EC" id="4.1.1.48"/>
    </reaction>
</comment>
<gene>
    <name evidence="8 10" type="primary">trpC</name>
    <name evidence="10" type="ORF">V1479_11850</name>
</gene>
<dbReference type="CDD" id="cd00331">
    <property type="entry name" value="IGPS"/>
    <property type="match status" value="1"/>
</dbReference>
<feature type="domain" description="Indole-3-glycerol phosphate synthase" evidence="9">
    <location>
        <begin position="5"/>
        <end position="261"/>
    </location>
</feature>
<dbReference type="InterPro" id="IPR013785">
    <property type="entry name" value="Aldolase_TIM"/>
</dbReference>
<evidence type="ECO:0000256" key="5">
    <source>
        <dbReference type="ARBA" id="ARBA00022822"/>
    </source>
</evidence>
<dbReference type="Pfam" id="PF00218">
    <property type="entry name" value="IGPS"/>
    <property type="match status" value="1"/>
</dbReference>
<dbReference type="NCBIfam" id="NF001377">
    <property type="entry name" value="PRK00278.2-4"/>
    <property type="match status" value="1"/>
</dbReference>
<comment type="caution">
    <text evidence="10">The sequence shown here is derived from an EMBL/GenBank/DDBJ whole genome shotgun (WGS) entry which is preliminary data.</text>
</comment>
<name>A0ABV3WTK3_9HYPH</name>
<keyword evidence="3 8" id="KW-0028">Amino-acid biosynthesis</keyword>
<evidence type="ECO:0000313" key="10">
    <source>
        <dbReference type="EMBL" id="MEX4008002.1"/>
    </source>
</evidence>
<dbReference type="Gene3D" id="3.20.20.70">
    <property type="entry name" value="Aldolase class I"/>
    <property type="match status" value="1"/>
</dbReference>
<evidence type="ECO:0000256" key="3">
    <source>
        <dbReference type="ARBA" id="ARBA00022605"/>
    </source>
</evidence>
<dbReference type="InterPro" id="IPR001468">
    <property type="entry name" value="Indole-3-GlycerolPSynthase_CS"/>
</dbReference>
<accession>A0ABV3WTK3</accession>
<keyword evidence="5 8" id="KW-0822">Tryptophan biosynthesis</keyword>
<evidence type="ECO:0000256" key="4">
    <source>
        <dbReference type="ARBA" id="ARBA00022793"/>
    </source>
</evidence>
<dbReference type="NCBIfam" id="NF001370">
    <property type="entry name" value="PRK00278.1-2"/>
    <property type="match status" value="1"/>
</dbReference>
<dbReference type="InterPro" id="IPR011060">
    <property type="entry name" value="RibuloseP-bd_barrel"/>
</dbReference>
<dbReference type="EC" id="4.1.1.48" evidence="8"/>
<sequence length="271" mass="29337">MTDILRKIEAYKREEIAAAKAELPLAEVKARAADQTPPRGFRKALEARHEAGQFALIAEIKKASPSKGLIRADFDPPALAHAYEQGGAACLSVLTDRPSFQGAPEFLTEARAATALPALRKDFMFEAYQVHEARSWGADAILVIMASLSDDEAKALEDEAHAIGMDVLVEVHDEAELDRALKHLSSPLVGINNRNLRTFEVSLETSERLAARIPQEKLIVGESGIFTNADCARLARSGISTFLVGESLMRQADVAGATRSLLGLDTHRLAG</sequence>
<dbReference type="NCBIfam" id="NF001373">
    <property type="entry name" value="PRK00278.1-6"/>
    <property type="match status" value="1"/>
</dbReference>
<dbReference type="PANTHER" id="PTHR22854">
    <property type="entry name" value="TRYPTOPHAN BIOSYNTHESIS PROTEIN"/>
    <property type="match status" value="1"/>
</dbReference>
<keyword evidence="11" id="KW-1185">Reference proteome</keyword>
<evidence type="ECO:0000256" key="8">
    <source>
        <dbReference type="HAMAP-Rule" id="MF_00134"/>
    </source>
</evidence>
<evidence type="ECO:0000256" key="6">
    <source>
        <dbReference type="ARBA" id="ARBA00023141"/>
    </source>
</evidence>